<organism evidence="1 2">
    <name type="scientific">Laodelphax striatellus</name>
    <name type="common">Small brown planthopper</name>
    <name type="synonym">Delphax striatella</name>
    <dbReference type="NCBI Taxonomy" id="195883"/>
    <lineage>
        <taxon>Eukaryota</taxon>
        <taxon>Metazoa</taxon>
        <taxon>Ecdysozoa</taxon>
        <taxon>Arthropoda</taxon>
        <taxon>Hexapoda</taxon>
        <taxon>Insecta</taxon>
        <taxon>Pterygota</taxon>
        <taxon>Neoptera</taxon>
        <taxon>Paraneoptera</taxon>
        <taxon>Hemiptera</taxon>
        <taxon>Auchenorrhyncha</taxon>
        <taxon>Fulgoroidea</taxon>
        <taxon>Delphacidae</taxon>
        <taxon>Criomorphinae</taxon>
        <taxon>Laodelphax</taxon>
    </lineage>
</organism>
<gene>
    <name evidence="1" type="ORF">LSTR_LSTR008189</name>
</gene>
<feature type="non-terminal residue" evidence="1">
    <location>
        <position position="1"/>
    </location>
</feature>
<accession>A0A482WJ75</accession>
<dbReference type="AlphaFoldDB" id="A0A482WJ75"/>
<protein>
    <submittedName>
        <fullName evidence="1">Uncharacterized protein</fullName>
    </submittedName>
</protein>
<keyword evidence="2" id="KW-1185">Reference proteome</keyword>
<evidence type="ECO:0000313" key="2">
    <source>
        <dbReference type="Proteomes" id="UP000291343"/>
    </source>
</evidence>
<dbReference type="Proteomes" id="UP000291343">
    <property type="component" value="Unassembled WGS sequence"/>
</dbReference>
<reference evidence="1 2" key="1">
    <citation type="journal article" date="2017" name="Gigascience">
        <title>Genome sequence of the small brown planthopper, Laodelphax striatellus.</title>
        <authorList>
            <person name="Zhu J."/>
            <person name="Jiang F."/>
            <person name="Wang X."/>
            <person name="Yang P."/>
            <person name="Bao Y."/>
            <person name="Zhao W."/>
            <person name="Wang W."/>
            <person name="Lu H."/>
            <person name="Wang Q."/>
            <person name="Cui N."/>
            <person name="Li J."/>
            <person name="Chen X."/>
            <person name="Luo L."/>
            <person name="Yu J."/>
            <person name="Kang L."/>
            <person name="Cui F."/>
        </authorList>
    </citation>
    <scope>NUCLEOTIDE SEQUENCE [LARGE SCALE GENOMIC DNA]</scope>
    <source>
        <strain evidence="1">Lst14</strain>
    </source>
</reference>
<dbReference type="EMBL" id="QKKF02033706">
    <property type="protein sequence ID" value="RZF33543.1"/>
    <property type="molecule type" value="Genomic_DNA"/>
</dbReference>
<comment type="caution">
    <text evidence="1">The sequence shown here is derived from an EMBL/GenBank/DDBJ whole genome shotgun (WGS) entry which is preliminary data.</text>
</comment>
<name>A0A482WJ75_LAOST</name>
<proteinExistence type="predicted"/>
<sequence length="67" mass="7622">FTDLEAVINPEDQLNDEINFSKPGRPIFSSSSFSMFSRSTPCSKLDDGDKLYEARETRILSRGYSRV</sequence>
<evidence type="ECO:0000313" key="1">
    <source>
        <dbReference type="EMBL" id="RZF33543.1"/>
    </source>
</evidence>
<dbReference type="InParanoid" id="A0A482WJ75"/>